<dbReference type="EMBL" id="DRPZ01000190">
    <property type="protein sequence ID" value="HGY09811.1"/>
    <property type="molecule type" value="Genomic_DNA"/>
</dbReference>
<comment type="caution">
    <text evidence="2">The sequence shown here is derived from an EMBL/GenBank/DDBJ whole genome shotgun (WGS) entry which is preliminary data.</text>
</comment>
<organism evidence="2">
    <name type="scientific">Oceanithermus profundus</name>
    <dbReference type="NCBI Taxonomy" id="187137"/>
    <lineage>
        <taxon>Bacteria</taxon>
        <taxon>Thermotogati</taxon>
        <taxon>Deinococcota</taxon>
        <taxon>Deinococci</taxon>
        <taxon>Thermales</taxon>
        <taxon>Thermaceae</taxon>
        <taxon>Oceanithermus</taxon>
    </lineage>
</organism>
<proteinExistence type="predicted"/>
<feature type="chain" id="PRO_5028264052" description="PepSY domain-containing protein" evidence="1">
    <location>
        <begin position="27"/>
        <end position="255"/>
    </location>
</feature>
<sequence>MKRWTTFLLVLSLTATLAAGSFLKSAAFKQLEPEAQRAIVLVAKSREAAPRLARYPGWTARAERQDGAVWHVWFERDDDWLGEAYVDLESRKVSEVYIPVDPTPAERAHTVPKLRKLVRRDAEVQALLGDEPGEWEEEIDYDKWSDAWFVYYWRGDDAVGVRIGQDGGRYYVDDVFDPLALTEEQARQHDQDRAIQLAYTAERVGELLEPYDDWKVYAEPGPEGRWTVSFATPEKTILTAVVDLAGGRVLAVETP</sequence>
<keyword evidence="1" id="KW-0732">Signal</keyword>
<evidence type="ECO:0000313" key="2">
    <source>
        <dbReference type="EMBL" id="HGY09811.1"/>
    </source>
</evidence>
<name>A0A7C4V6P3_9DEIN</name>
<reference evidence="2" key="1">
    <citation type="journal article" date="2020" name="mSystems">
        <title>Genome- and Community-Level Interaction Insights into Carbon Utilization and Element Cycling Functions of Hydrothermarchaeota in Hydrothermal Sediment.</title>
        <authorList>
            <person name="Zhou Z."/>
            <person name="Liu Y."/>
            <person name="Xu W."/>
            <person name="Pan J."/>
            <person name="Luo Z.H."/>
            <person name="Li M."/>
        </authorList>
    </citation>
    <scope>NUCLEOTIDE SEQUENCE [LARGE SCALE GENOMIC DNA]</scope>
    <source>
        <strain evidence="2">HyVt-570</strain>
    </source>
</reference>
<gene>
    <name evidence="2" type="ORF">ENK37_07155</name>
</gene>
<feature type="signal peptide" evidence="1">
    <location>
        <begin position="1"/>
        <end position="26"/>
    </location>
</feature>
<evidence type="ECO:0008006" key="3">
    <source>
        <dbReference type="Google" id="ProtNLM"/>
    </source>
</evidence>
<protein>
    <recommendedName>
        <fullName evidence="3">PepSY domain-containing protein</fullName>
    </recommendedName>
</protein>
<evidence type="ECO:0000256" key="1">
    <source>
        <dbReference type="SAM" id="SignalP"/>
    </source>
</evidence>
<accession>A0A7C4V6P3</accession>
<dbReference type="AlphaFoldDB" id="A0A7C4V6P3"/>
<dbReference type="Proteomes" id="UP000885759">
    <property type="component" value="Unassembled WGS sequence"/>
</dbReference>